<sequence length="73" mass="8339">MRSRYAAFVLGLNDYLLATWHPTTRPAELALDPDAEWKSLSIVSVELPLDTSGYVHFRACFYERGRVQKGGMY</sequence>
<name>A0ABM7GBJ7_9GAMM</name>
<proteinExistence type="predicted"/>
<evidence type="ECO:0000313" key="2">
    <source>
        <dbReference type="EMBL" id="BBI47931.1"/>
    </source>
</evidence>
<dbReference type="SUPFAM" id="SSF54427">
    <property type="entry name" value="NTF2-like"/>
    <property type="match status" value="1"/>
</dbReference>
<dbReference type="Proteomes" id="UP000289555">
    <property type="component" value="Chromosome"/>
</dbReference>
<dbReference type="Pfam" id="PF17775">
    <property type="entry name" value="YchJ_M-like"/>
    <property type="match status" value="1"/>
</dbReference>
<organism evidence="2 3">
    <name type="scientific">Vreelandella olivaria</name>
    <dbReference type="NCBI Taxonomy" id="390919"/>
    <lineage>
        <taxon>Bacteria</taxon>
        <taxon>Pseudomonadati</taxon>
        <taxon>Pseudomonadota</taxon>
        <taxon>Gammaproteobacteria</taxon>
        <taxon>Oceanospirillales</taxon>
        <taxon>Halomonadaceae</taxon>
        <taxon>Vreelandella</taxon>
    </lineage>
</organism>
<dbReference type="Gene3D" id="3.10.450.50">
    <property type="match status" value="1"/>
</dbReference>
<evidence type="ECO:0000259" key="1">
    <source>
        <dbReference type="Pfam" id="PF17775"/>
    </source>
</evidence>
<gene>
    <name evidence="2" type="ORF">HORIV_03520</name>
</gene>
<protein>
    <recommendedName>
        <fullName evidence="1">YchJ-like middle NTF2-like domain-containing protein</fullName>
    </recommendedName>
</protein>
<dbReference type="EMBL" id="AP019416">
    <property type="protein sequence ID" value="BBI47931.1"/>
    <property type="molecule type" value="Genomic_DNA"/>
</dbReference>
<accession>A0ABM7GBJ7</accession>
<dbReference type="InterPro" id="IPR048469">
    <property type="entry name" value="YchJ-like_M"/>
</dbReference>
<reference evidence="3" key="1">
    <citation type="journal article" date="2019" name="Microbiol. Resour. Announc.">
        <title>Complete Genome Sequence of Halomonas olivaria, a Moderately Halophilic Bacterium Isolated from Olive Processing Effluents, Obtained by Nanopore Sequencing.</title>
        <authorList>
            <person name="Nagata S."/>
            <person name="Ii K.M."/>
            <person name="Tsukimi T."/>
            <person name="Miura M.C."/>
            <person name="Galipon J."/>
            <person name="Arakawa K."/>
        </authorList>
    </citation>
    <scope>NUCLEOTIDE SEQUENCE [LARGE SCALE GENOMIC DNA]</scope>
    <source>
        <strain evidence="3">TYRC17</strain>
    </source>
</reference>
<keyword evidence="3" id="KW-1185">Reference proteome</keyword>
<feature type="domain" description="YchJ-like middle NTF2-like" evidence="1">
    <location>
        <begin position="1"/>
        <end position="68"/>
    </location>
</feature>
<evidence type="ECO:0000313" key="3">
    <source>
        <dbReference type="Proteomes" id="UP000289555"/>
    </source>
</evidence>
<dbReference type="InterPro" id="IPR032710">
    <property type="entry name" value="NTF2-like_dom_sf"/>
</dbReference>